<feature type="region of interest" description="Disordered" evidence="1">
    <location>
        <begin position="1344"/>
        <end position="1368"/>
    </location>
</feature>
<dbReference type="EnsemblMetazoa" id="AALFPA23_023903.R35626">
    <property type="protein sequence ID" value="AALFPA23_023903.P35626"/>
    <property type="gene ID" value="AALFPA23_023903"/>
</dbReference>
<evidence type="ECO:0000259" key="2">
    <source>
        <dbReference type="PROSITE" id="PS50853"/>
    </source>
</evidence>
<feature type="region of interest" description="Disordered" evidence="1">
    <location>
        <begin position="1120"/>
        <end position="1193"/>
    </location>
</feature>
<dbReference type="EnsemblMetazoa" id="AALFPA23_023903.R35622">
    <property type="protein sequence ID" value="AALFPA23_023903.P35622"/>
    <property type="gene ID" value="AALFPA23_023903"/>
</dbReference>
<sequence>MMEVDQPITDNGLSKMSPNNVDSVKSAEIDGTESAQPNGTVHTDELVVAKAKSVVSAASAEDDSSNEAKGLEDEDTMERLMYTELDDGDDEVIQPESSEKPADELVQNLSDTLIEDIIQLNKDSKRTESETEADPDRLEQNEESSDIPPSSSGQSSNHTAAKEADGEDTNGATSAMEDETSIGVDEEDFTADDGSDTKGEADIDEESESILLQEEDNQDLEDELEVDERLLLDEDVDMEDGGSMQGTAIQIDDSAAACMIEASTVEITDGSVTIDESGLSILNTAAVDIEDMTVDESTEVSTEPKSSILVSSDVGESAASEEPVEPPAVDTAEVGESEVMAPPPVNLQDDTDPPSPDISDLIKFREVSKPESTIENAEETDAIPEVSDLIKFPDDSRVEVQEPARTPTPELSDLIKFDSVPAVVEEEQQESADKVEKETDDSPLEEKTLVEEPSAETSEQAEVEIPAVKDVEKDNRDDSPTEEKEGIEKEEEKVVAVEKKVEETEVDSSEKSETVIPEPLENKKTEREEESSKDEEKKETSEVTTEKLEDGEKKEEEKEEEGTEAENNEDDVKQKKDVCPQALQAADEEDLLEMMEEPDRMDADDDHPEEDLDDNSSESGSTKQNDEDGEEDDDYEGSDYMGADEDESSRNVEDQDEAGGDDIQGEEQEGDEGEPPLKRKCSVDVREVHEESEVDKKEDADKDDKKEKEAVDETTEKAVAEKVTEKDSPKPAKDKETTAESDSKVESEEKKSTEAEEKKAEDEVSSQTEVAEKDTSKPDSDESKKEDVVCSEKEDEKMDVSQEQPVVVEKTTEELTAKAEDSSETEKKLDTEGKTLEKEEVQVSEKSEATSEEKDVAKTTEAVVKESTPEEKTEVSVAEAKDPVKEVEKEVEEKEPKSAEEKTNDEVLVIDDDDDDVSEANKEDKTEKKAEKRPCPEDDTEEKVEVDPAKKIRLSVEEKEKKEETKADEEQKEEPKAEVEDAKKEEKKSKLDTIEPLKVTLDPEPVPPKEKKSIRMEFLEKFKKPLEKMNRSNLEDFVLQKIVEGIAFKSAIAEMRTQLDAQDTLLQGYRQKVHDLNKQFRDLEMVHERVVKDLEKKNQHFITPVKITRAVGLQVSQPRFMAGNRPAGSTGSSVVNSPKNTVNRSPVATPPGGSPNKNAQQNTQQIRRPRVNSVPSTATTQKSPAQQSAITRPGAPTILNKSIASPQNSLLNKSGNLQGQVTPLSQSPQVQSTMAMTQTPPNAGTTPPLTRKKPLQKFTPMRPPLSITQQVQQQQQTRQMQEQLMRQQIQEVQTSNSGGQSPLAQSPQGSPLTRTPEPASSPVGLPVVNRPPQMVMKKVITPQAKPTPTGMQALGRPTPSMVPSNSASNVMRPAATTAPAAVDNSLIDLTDEDDVPKPAPTVVAAPVVPKPPITILNGQQHHQQQQQQQAQYGQRQAGMPPLVVINQQRMMTRPTLQQRPAGMMNGAPQRPVLMQRPANATNGFPRQSTYRARMINGQIGAPRGMIVRAPIRQPPAVTFTHPAPLPQPGTQLLNPSWKQTPPRPSIRINNIETGIVISWTMDDLSDAHATIISYQIYAYQETNAPPSMDMWRHVGDVKAMLLPMAVTLTQFQEGQRYHFAVRAVDEHQRVGQFSPPRTWNESTPAKA</sequence>
<dbReference type="RefSeq" id="XP_029734660.2">
    <property type="nucleotide sequence ID" value="XM_029878800.2"/>
</dbReference>
<feature type="compositionally biased region" description="Basic and acidic residues" evidence="1">
    <location>
        <begin position="770"/>
        <end position="800"/>
    </location>
</feature>
<dbReference type="PANTHER" id="PTHR23210:SF26">
    <property type="entry name" value="ACTIVATING TRANSCRIPTION FACTOR 7-INTERACTING PROTEIN 1"/>
    <property type="match status" value="1"/>
</dbReference>
<feature type="compositionally biased region" description="Acidic residues" evidence="1">
    <location>
        <begin position="654"/>
        <end position="674"/>
    </location>
</feature>
<reference evidence="4" key="1">
    <citation type="journal article" date="2015" name="Proc. Natl. Acad. Sci. U.S.A.">
        <title>Genome sequence of the Asian Tiger mosquito, Aedes albopictus, reveals insights into its biology, genetics, and evolution.</title>
        <authorList>
            <person name="Chen X.G."/>
            <person name="Jiang X."/>
            <person name="Gu J."/>
            <person name="Xu M."/>
            <person name="Wu Y."/>
            <person name="Deng Y."/>
            <person name="Zhang C."/>
            <person name="Bonizzoni M."/>
            <person name="Dermauw W."/>
            <person name="Vontas J."/>
            <person name="Armbruster P."/>
            <person name="Huang X."/>
            <person name="Yang Y."/>
            <person name="Zhang H."/>
            <person name="He W."/>
            <person name="Peng H."/>
            <person name="Liu Y."/>
            <person name="Wu K."/>
            <person name="Chen J."/>
            <person name="Lirakis M."/>
            <person name="Topalis P."/>
            <person name="Van Leeuwen T."/>
            <person name="Hall A.B."/>
            <person name="Jiang X."/>
            <person name="Thorpe C."/>
            <person name="Mueller R.L."/>
            <person name="Sun C."/>
            <person name="Waterhouse R.M."/>
            <person name="Yan G."/>
            <person name="Tu Z.J."/>
            <person name="Fang X."/>
            <person name="James A.A."/>
        </authorList>
    </citation>
    <scope>NUCLEOTIDE SEQUENCE [LARGE SCALE GENOMIC DNA]</scope>
    <source>
        <strain evidence="4">Foshan</strain>
    </source>
</reference>
<dbReference type="GeneID" id="109422538"/>
<reference evidence="3" key="2">
    <citation type="submission" date="2025-05" db="UniProtKB">
        <authorList>
            <consortium name="EnsemblMetazoa"/>
        </authorList>
    </citation>
    <scope>IDENTIFICATION</scope>
    <source>
        <strain evidence="3">Foshan</strain>
    </source>
</reference>
<feature type="compositionally biased region" description="Low complexity" evidence="1">
    <location>
        <begin position="146"/>
        <end position="156"/>
    </location>
</feature>
<dbReference type="PROSITE" id="PS50853">
    <property type="entry name" value="FN3"/>
    <property type="match status" value="1"/>
</dbReference>
<name>A0ABM2A2S6_AEDAL</name>
<keyword evidence="4" id="KW-1185">Reference proteome</keyword>
<feature type="compositionally biased region" description="Acidic residues" evidence="1">
    <location>
        <begin position="602"/>
        <end position="616"/>
    </location>
</feature>
<feature type="compositionally biased region" description="Basic and acidic residues" evidence="1">
    <location>
        <begin position="122"/>
        <end position="140"/>
    </location>
</feature>
<feature type="compositionally biased region" description="Low complexity" evidence="1">
    <location>
        <begin position="1267"/>
        <end position="1293"/>
    </location>
</feature>
<dbReference type="InterPro" id="IPR026085">
    <property type="entry name" value="ATF7-int"/>
</dbReference>
<feature type="compositionally biased region" description="Basic and acidic residues" evidence="1">
    <location>
        <begin position="919"/>
        <end position="936"/>
    </location>
</feature>
<feature type="compositionally biased region" description="Polar residues" evidence="1">
    <location>
        <begin position="1155"/>
        <end position="1166"/>
    </location>
</feature>
<dbReference type="InterPro" id="IPR056565">
    <property type="entry name" value="Fn3_ATF7IP"/>
</dbReference>
<dbReference type="CDD" id="cd00063">
    <property type="entry name" value="FN3"/>
    <property type="match status" value="1"/>
</dbReference>
<feature type="region of interest" description="Disordered" evidence="1">
    <location>
        <begin position="295"/>
        <end position="991"/>
    </location>
</feature>
<feature type="compositionally biased region" description="Acidic residues" evidence="1">
    <location>
        <begin position="908"/>
        <end position="918"/>
    </location>
</feature>
<protein>
    <recommendedName>
        <fullName evidence="2">Fibronectin type-III domain-containing protein</fullName>
    </recommendedName>
</protein>
<dbReference type="EnsemblMetazoa" id="AALFPA23_023903.R35621">
    <property type="protein sequence ID" value="AALFPA23_023903.P35621"/>
    <property type="gene ID" value="AALFPA23_023903"/>
</dbReference>
<feature type="compositionally biased region" description="Basic and acidic residues" evidence="1">
    <location>
        <begin position="391"/>
        <end position="402"/>
    </location>
</feature>
<dbReference type="EnsemblMetazoa" id="AALFPA23_023903.R35625">
    <property type="protein sequence ID" value="AALFPA23_023903.P35625"/>
    <property type="gene ID" value="AALFPA23_023903"/>
</dbReference>
<feature type="compositionally biased region" description="Acidic residues" evidence="1">
    <location>
        <begin position="84"/>
        <end position="93"/>
    </location>
</feature>
<feature type="compositionally biased region" description="Polar residues" evidence="1">
    <location>
        <begin position="8"/>
        <end position="23"/>
    </location>
</feature>
<dbReference type="RefSeq" id="XP_029734658.2">
    <property type="nucleotide sequence ID" value="XM_029878798.2"/>
</dbReference>
<dbReference type="Proteomes" id="UP000069940">
    <property type="component" value="Unassembled WGS sequence"/>
</dbReference>
<feature type="compositionally biased region" description="Polar residues" evidence="1">
    <location>
        <begin position="299"/>
        <end position="310"/>
    </location>
</feature>
<dbReference type="EnsemblMetazoa" id="AALFPA23_023903.R35624">
    <property type="protein sequence ID" value="AALFPA23_023903.P35624"/>
    <property type="gene ID" value="AALFPA23_023903"/>
</dbReference>
<feature type="compositionally biased region" description="Basic and acidic residues" evidence="1">
    <location>
        <begin position="810"/>
        <end position="905"/>
    </location>
</feature>
<feature type="region of interest" description="Disordered" evidence="1">
    <location>
        <begin position="1207"/>
        <end position="1329"/>
    </location>
</feature>
<dbReference type="RefSeq" id="XP_029734653.2">
    <property type="nucleotide sequence ID" value="XM_029878793.2"/>
</dbReference>
<feature type="domain" description="Fibronectin type-III" evidence="2">
    <location>
        <begin position="1540"/>
        <end position="1646"/>
    </location>
</feature>
<dbReference type="EnsemblMetazoa" id="AALFPA23_023903.R35627">
    <property type="protein sequence ID" value="AALFPA23_023903.P35627"/>
    <property type="gene ID" value="AALFPA23_023903"/>
</dbReference>
<accession>A0ABM2A2S6</accession>
<dbReference type="Gene3D" id="2.60.40.10">
    <property type="entry name" value="Immunoglobulins"/>
    <property type="match status" value="1"/>
</dbReference>
<evidence type="ECO:0000313" key="4">
    <source>
        <dbReference type="Proteomes" id="UP000069940"/>
    </source>
</evidence>
<evidence type="ECO:0000256" key="1">
    <source>
        <dbReference type="SAM" id="MobiDB-lite"/>
    </source>
</evidence>
<feature type="compositionally biased region" description="Polar residues" evidence="1">
    <location>
        <begin position="1173"/>
        <end position="1190"/>
    </location>
</feature>
<feature type="compositionally biased region" description="Polar residues" evidence="1">
    <location>
        <begin position="1294"/>
        <end position="1313"/>
    </location>
</feature>
<evidence type="ECO:0000313" key="3">
    <source>
        <dbReference type="EnsemblMetazoa" id="AALFPA23_023903.P35622"/>
    </source>
</evidence>
<dbReference type="InterPro" id="IPR013783">
    <property type="entry name" value="Ig-like_fold"/>
</dbReference>
<dbReference type="RefSeq" id="XP_029734654.2">
    <property type="nucleotide sequence ID" value="XM_029878794.2"/>
</dbReference>
<feature type="compositionally biased region" description="Acidic residues" evidence="1">
    <location>
        <begin position="627"/>
        <end position="647"/>
    </location>
</feature>
<dbReference type="RefSeq" id="XP_029734659.2">
    <property type="nucleotide sequence ID" value="XM_029878799.2"/>
</dbReference>
<dbReference type="SUPFAM" id="SSF49265">
    <property type="entry name" value="Fibronectin type III"/>
    <property type="match status" value="1"/>
</dbReference>
<feature type="compositionally biased region" description="Acidic residues" evidence="1">
    <location>
        <begin position="557"/>
        <end position="569"/>
    </location>
</feature>
<dbReference type="RefSeq" id="XP_029734657.2">
    <property type="nucleotide sequence ID" value="XM_029878797.2"/>
</dbReference>
<dbReference type="EnsemblMetazoa" id="AALFPA23_023903.R35628">
    <property type="protein sequence ID" value="AALFPA23_023903.P35628"/>
    <property type="gene ID" value="AALFPA23_023903"/>
</dbReference>
<feature type="compositionally biased region" description="Basic and acidic residues" evidence="1">
    <location>
        <begin position="943"/>
        <end position="991"/>
    </location>
</feature>
<organism evidence="3 4">
    <name type="scientific">Aedes albopictus</name>
    <name type="common">Asian tiger mosquito</name>
    <name type="synonym">Stegomyia albopicta</name>
    <dbReference type="NCBI Taxonomy" id="7160"/>
    <lineage>
        <taxon>Eukaryota</taxon>
        <taxon>Metazoa</taxon>
        <taxon>Ecdysozoa</taxon>
        <taxon>Arthropoda</taxon>
        <taxon>Hexapoda</taxon>
        <taxon>Insecta</taxon>
        <taxon>Pterygota</taxon>
        <taxon>Neoptera</taxon>
        <taxon>Endopterygota</taxon>
        <taxon>Diptera</taxon>
        <taxon>Nematocera</taxon>
        <taxon>Culicoidea</taxon>
        <taxon>Culicidae</taxon>
        <taxon>Culicinae</taxon>
        <taxon>Aedini</taxon>
        <taxon>Aedes</taxon>
        <taxon>Stegomyia</taxon>
    </lineage>
</organism>
<feature type="region of interest" description="Disordered" evidence="1">
    <location>
        <begin position="55"/>
        <end position="222"/>
    </location>
</feature>
<feature type="compositionally biased region" description="Basic and acidic residues" evidence="1">
    <location>
        <begin position="467"/>
        <end position="513"/>
    </location>
</feature>
<feature type="compositionally biased region" description="Acidic residues" evidence="1">
    <location>
        <begin position="202"/>
        <end position="222"/>
    </location>
</feature>
<dbReference type="InterPro" id="IPR003961">
    <property type="entry name" value="FN3_dom"/>
</dbReference>
<feature type="compositionally biased region" description="Basic and acidic residues" evidence="1">
    <location>
        <begin position="360"/>
        <end position="369"/>
    </location>
</feature>
<proteinExistence type="predicted"/>
<dbReference type="Pfam" id="PF16794">
    <property type="entry name" value="fn3_4"/>
    <property type="match status" value="1"/>
</dbReference>
<feature type="region of interest" description="Disordered" evidence="1">
    <location>
        <begin position="1"/>
        <end position="43"/>
    </location>
</feature>
<feature type="compositionally biased region" description="Polar residues" evidence="1">
    <location>
        <begin position="1207"/>
        <end position="1248"/>
    </location>
</feature>
<dbReference type="PANTHER" id="PTHR23210">
    <property type="entry name" value="ACTIVATING TRANSCRIPTION FACTOR 7 INTERACTING PROTEIN"/>
    <property type="match status" value="1"/>
</dbReference>
<dbReference type="RefSeq" id="XP_029734656.2">
    <property type="nucleotide sequence ID" value="XM_029878796.2"/>
</dbReference>
<dbReference type="RefSeq" id="XP_029734655.2">
    <property type="nucleotide sequence ID" value="XM_029878795.2"/>
</dbReference>
<feature type="compositionally biased region" description="Acidic residues" evidence="1">
    <location>
        <begin position="176"/>
        <end position="194"/>
    </location>
</feature>
<feature type="compositionally biased region" description="Polar residues" evidence="1">
    <location>
        <begin position="1127"/>
        <end position="1146"/>
    </location>
</feature>
<dbReference type="EnsemblMetazoa" id="AALFPA23_023903.R35623">
    <property type="protein sequence ID" value="AALFPA23_023903.P35623"/>
    <property type="gene ID" value="AALFPA23_023903"/>
</dbReference>
<feature type="compositionally biased region" description="Acidic residues" evidence="1">
    <location>
        <begin position="586"/>
        <end position="596"/>
    </location>
</feature>
<feature type="compositionally biased region" description="Basic and acidic residues" evidence="1">
    <location>
        <begin position="675"/>
        <end position="762"/>
    </location>
</feature>
<feature type="compositionally biased region" description="Basic and acidic residues" evidence="1">
    <location>
        <begin position="534"/>
        <end position="556"/>
    </location>
</feature>
<dbReference type="InterPro" id="IPR036116">
    <property type="entry name" value="FN3_sf"/>
</dbReference>